<feature type="transmembrane region" description="Helical" evidence="1">
    <location>
        <begin position="48"/>
        <end position="70"/>
    </location>
</feature>
<protein>
    <recommendedName>
        <fullName evidence="4">DUF2335 domain-containing protein</fullName>
    </recommendedName>
</protein>
<accession>A0ABS6A0S7</accession>
<proteinExistence type="predicted"/>
<keyword evidence="1" id="KW-0472">Membrane</keyword>
<keyword evidence="3" id="KW-1185">Reference proteome</keyword>
<sequence>MSKKKREHDLPPPALLNLYAKHFPKNRNMLLEYLSSESHLERRKEQRYWIRDIAGLAALFTCIGLSAYFFYENKPLGLVFLGVPIMGTIKSIFTHR</sequence>
<keyword evidence="1" id="KW-1133">Transmembrane helix</keyword>
<keyword evidence="1" id="KW-0812">Transmembrane</keyword>
<evidence type="ECO:0000313" key="3">
    <source>
        <dbReference type="Proteomes" id="UP000755654"/>
    </source>
</evidence>
<evidence type="ECO:0000313" key="2">
    <source>
        <dbReference type="EMBL" id="MBU2761084.1"/>
    </source>
</evidence>
<evidence type="ECO:0008006" key="4">
    <source>
        <dbReference type="Google" id="ProtNLM"/>
    </source>
</evidence>
<comment type="caution">
    <text evidence="2">The sequence shown here is derived from an EMBL/GenBank/DDBJ whole genome shotgun (WGS) entry which is preliminary data.</text>
</comment>
<name>A0ABS6A0S7_9PROT</name>
<dbReference type="Proteomes" id="UP000755654">
    <property type="component" value="Unassembled WGS sequence"/>
</dbReference>
<evidence type="ECO:0000256" key="1">
    <source>
        <dbReference type="SAM" id="Phobius"/>
    </source>
</evidence>
<organism evidence="2 3">
    <name type="scientific">Acidithiobacillus sulfurivorans</name>
    <dbReference type="NCBI Taxonomy" id="1958756"/>
    <lineage>
        <taxon>Bacteria</taxon>
        <taxon>Pseudomonadati</taxon>
        <taxon>Pseudomonadota</taxon>
        <taxon>Acidithiobacillia</taxon>
        <taxon>Acidithiobacillales</taxon>
        <taxon>Acidithiobacillaceae</taxon>
        <taxon>Acidithiobacillus</taxon>
    </lineage>
</organism>
<dbReference type="RefSeq" id="WP_215884621.1">
    <property type="nucleotide sequence ID" value="NZ_JAAOMP010000142.1"/>
</dbReference>
<gene>
    <name evidence="2" type="ORF">HAP95_13165</name>
</gene>
<dbReference type="EMBL" id="JAAOMP010000142">
    <property type="protein sequence ID" value="MBU2761084.1"/>
    <property type="molecule type" value="Genomic_DNA"/>
</dbReference>
<reference evidence="2 3" key="1">
    <citation type="journal article" date="2021" name="ISME J.">
        <title>Genomic evolution of the class Acidithiobacillia: deep-branching Proteobacteria living in extreme acidic conditions.</title>
        <authorList>
            <person name="Moya-Beltran A."/>
            <person name="Beard S."/>
            <person name="Rojas-Villalobos C."/>
            <person name="Issotta F."/>
            <person name="Gallardo Y."/>
            <person name="Ulloa R."/>
            <person name="Giaveno A."/>
            <person name="Degli Esposti M."/>
            <person name="Johnson D.B."/>
            <person name="Quatrini R."/>
        </authorList>
    </citation>
    <scope>NUCLEOTIDE SEQUENCE [LARGE SCALE GENOMIC DNA]</scope>
    <source>
        <strain evidence="2 3">RW2</strain>
    </source>
</reference>
<feature type="transmembrane region" description="Helical" evidence="1">
    <location>
        <begin position="76"/>
        <end position="93"/>
    </location>
</feature>